<dbReference type="InterPro" id="IPR002685">
    <property type="entry name" value="Glyco_trans_15"/>
</dbReference>
<accession>A0A4R0RKH1</accession>
<keyword evidence="5" id="KW-1185">Reference proteome</keyword>
<dbReference type="SUPFAM" id="SSF53448">
    <property type="entry name" value="Nucleotide-diphospho-sugar transferases"/>
    <property type="match status" value="1"/>
</dbReference>
<dbReference type="GO" id="GO:0006487">
    <property type="term" value="P:protein N-linked glycosylation"/>
    <property type="evidence" value="ECO:0007669"/>
    <property type="project" value="TreeGrafter"/>
</dbReference>
<keyword evidence="2" id="KW-0808">Transferase</keyword>
<sequence length="423" mass="48969">MAIKLQMSRPLFLVLGLACIVLLGTVFLREEGPPPLSIVTGSVLDSVPDTIAVAPVVLDTSDVEPSFPPPPPPPPPPLPSAPNADDDINDVDYWRSGKFINTHLDSHPLFNSHDAPVNNIPTAQLGYTAAILYLIADNRLREIMLSLSYLHRFVPMHPWPIILFYASDMDDPASRNDFMLRLYEFLGGGQEARWFVQRIEWVRLHWALPEGFSHDVSVVKPVFEFAWPGYHMMCGFYASEIFNHPRLSNVTYYMRLDTDSYIFRPLCYDPFAVFHARNRSYGFRAALTDPAEVVHGLWDLTDEYARTHPEVEDQMRRNGFGWPSPREQGRMGERAYPGFYNNFEIVRLEAFRTPQVREWLEEVKRVPERIYKYRWGDSPIRYATVYMFMDMEKDVEEYCGMEYWHQGTYGRNCACEDQKDGRS</sequence>
<feature type="region of interest" description="Disordered" evidence="3">
    <location>
        <begin position="61"/>
        <end position="84"/>
    </location>
</feature>
<dbReference type="GO" id="GO:0016020">
    <property type="term" value="C:membrane"/>
    <property type="evidence" value="ECO:0007669"/>
    <property type="project" value="InterPro"/>
</dbReference>
<evidence type="ECO:0000313" key="5">
    <source>
        <dbReference type="Proteomes" id="UP000292702"/>
    </source>
</evidence>
<dbReference type="PANTHER" id="PTHR31121">
    <property type="entry name" value="ALPHA-1,2 MANNOSYLTRANSFERASE KTR1"/>
    <property type="match status" value="1"/>
</dbReference>
<protein>
    <submittedName>
        <fullName evidence="4">Uncharacterized protein</fullName>
    </submittedName>
</protein>
<evidence type="ECO:0000256" key="3">
    <source>
        <dbReference type="SAM" id="MobiDB-lite"/>
    </source>
</evidence>
<proteinExistence type="inferred from homology"/>
<gene>
    <name evidence="4" type="ORF">EIP91_009203</name>
</gene>
<dbReference type="PANTHER" id="PTHR31121:SF6">
    <property type="entry name" value="ALPHA-1,2 MANNOSYLTRANSFERASE KTR1"/>
    <property type="match status" value="1"/>
</dbReference>
<dbReference type="AlphaFoldDB" id="A0A4R0RKH1"/>
<dbReference type="Proteomes" id="UP000292702">
    <property type="component" value="Unassembled WGS sequence"/>
</dbReference>
<comment type="caution">
    <text evidence="4">The sequence shown here is derived from an EMBL/GenBank/DDBJ whole genome shotgun (WGS) entry which is preliminary data.</text>
</comment>
<dbReference type="InterPro" id="IPR029044">
    <property type="entry name" value="Nucleotide-diphossugar_trans"/>
</dbReference>
<dbReference type="Gene3D" id="3.90.550.10">
    <property type="entry name" value="Spore Coat Polysaccharide Biosynthesis Protein SpsA, Chain A"/>
    <property type="match status" value="1"/>
</dbReference>
<evidence type="ECO:0000256" key="2">
    <source>
        <dbReference type="ARBA" id="ARBA00022679"/>
    </source>
</evidence>
<dbReference type="OrthoDB" id="439943at2759"/>
<evidence type="ECO:0000313" key="4">
    <source>
        <dbReference type="EMBL" id="TCD68981.1"/>
    </source>
</evidence>
<name>A0A4R0RKH1_9APHY</name>
<dbReference type="EMBL" id="RWJN01000052">
    <property type="protein sequence ID" value="TCD68981.1"/>
    <property type="molecule type" value="Genomic_DNA"/>
</dbReference>
<feature type="compositionally biased region" description="Pro residues" evidence="3">
    <location>
        <begin position="66"/>
        <end position="80"/>
    </location>
</feature>
<dbReference type="Pfam" id="PF01793">
    <property type="entry name" value="Glyco_transf_15"/>
    <property type="match status" value="1"/>
</dbReference>
<comment type="similarity">
    <text evidence="1">Belongs to the glycosyltransferase 15 family.</text>
</comment>
<organism evidence="4 5">
    <name type="scientific">Steccherinum ochraceum</name>
    <dbReference type="NCBI Taxonomy" id="92696"/>
    <lineage>
        <taxon>Eukaryota</taxon>
        <taxon>Fungi</taxon>
        <taxon>Dikarya</taxon>
        <taxon>Basidiomycota</taxon>
        <taxon>Agaricomycotina</taxon>
        <taxon>Agaricomycetes</taxon>
        <taxon>Polyporales</taxon>
        <taxon>Steccherinaceae</taxon>
        <taxon>Steccherinum</taxon>
    </lineage>
</organism>
<reference evidence="4 5" key="1">
    <citation type="submission" date="2018-11" db="EMBL/GenBank/DDBJ databases">
        <title>Genome assembly of Steccherinum ochraceum LE-BIN_3174, the white-rot fungus of the Steccherinaceae family (The Residual Polyporoid clade, Polyporales, Basidiomycota).</title>
        <authorList>
            <person name="Fedorova T.V."/>
            <person name="Glazunova O.A."/>
            <person name="Landesman E.O."/>
            <person name="Moiseenko K.V."/>
            <person name="Psurtseva N.V."/>
            <person name="Savinova O.S."/>
            <person name="Shakhova N.V."/>
            <person name="Tyazhelova T.V."/>
            <person name="Vasina D.V."/>
        </authorList>
    </citation>
    <scope>NUCLEOTIDE SEQUENCE [LARGE SCALE GENOMIC DNA]</scope>
    <source>
        <strain evidence="4 5">LE-BIN_3174</strain>
    </source>
</reference>
<dbReference type="GO" id="GO:0000032">
    <property type="term" value="P:cell wall mannoprotein biosynthetic process"/>
    <property type="evidence" value="ECO:0007669"/>
    <property type="project" value="TreeGrafter"/>
</dbReference>
<dbReference type="GO" id="GO:0005794">
    <property type="term" value="C:Golgi apparatus"/>
    <property type="evidence" value="ECO:0007669"/>
    <property type="project" value="TreeGrafter"/>
</dbReference>
<dbReference type="GO" id="GO:0000026">
    <property type="term" value="F:alpha-1,2-mannosyltransferase activity"/>
    <property type="evidence" value="ECO:0007669"/>
    <property type="project" value="TreeGrafter"/>
</dbReference>
<evidence type="ECO:0000256" key="1">
    <source>
        <dbReference type="ARBA" id="ARBA00007677"/>
    </source>
</evidence>